<feature type="region of interest" description="Disordered" evidence="1">
    <location>
        <begin position="11"/>
        <end position="39"/>
    </location>
</feature>
<dbReference type="EMBL" id="JBHLVF010000010">
    <property type="protein sequence ID" value="MFC0391302.1"/>
    <property type="molecule type" value="Genomic_DNA"/>
</dbReference>
<keyword evidence="3" id="KW-1185">Reference proteome</keyword>
<organism evidence="2 3">
    <name type="scientific">Paenibacillus mendelii</name>
    <dbReference type="NCBI Taxonomy" id="206163"/>
    <lineage>
        <taxon>Bacteria</taxon>
        <taxon>Bacillati</taxon>
        <taxon>Bacillota</taxon>
        <taxon>Bacilli</taxon>
        <taxon>Bacillales</taxon>
        <taxon>Paenibacillaceae</taxon>
        <taxon>Paenibacillus</taxon>
    </lineage>
</organism>
<dbReference type="RefSeq" id="WP_204818558.1">
    <property type="nucleotide sequence ID" value="NZ_JANHOF010000004.1"/>
</dbReference>
<reference evidence="2 3" key="1">
    <citation type="submission" date="2024-09" db="EMBL/GenBank/DDBJ databases">
        <authorList>
            <person name="Sun Q."/>
            <person name="Mori K."/>
        </authorList>
    </citation>
    <scope>NUCLEOTIDE SEQUENCE [LARGE SCALE GENOMIC DNA]</scope>
    <source>
        <strain evidence="2 3">CCM 4839</strain>
    </source>
</reference>
<comment type="caution">
    <text evidence="2">The sequence shown here is derived from an EMBL/GenBank/DDBJ whole genome shotgun (WGS) entry which is preliminary data.</text>
</comment>
<evidence type="ECO:0000256" key="1">
    <source>
        <dbReference type="SAM" id="MobiDB-lite"/>
    </source>
</evidence>
<evidence type="ECO:0008006" key="4">
    <source>
        <dbReference type="Google" id="ProtNLM"/>
    </source>
</evidence>
<sequence length="59" mass="6770">MKGMKILKKVNRNHNEHDPIIAPGMNTSDPLEEKASDEEIERGQYTEVTSLFLDRTPED</sequence>
<evidence type="ECO:0000313" key="3">
    <source>
        <dbReference type="Proteomes" id="UP001589818"/>
    </source>
</evidence>
<proteinExistence type="predicted"/>
<name>A0ABV6J606_9BACL</name>
<protein>
    <recommendedName>
        <fullName evidence="4">DUF4025 domain-containing protein</fullName>
    </recommendedName>
</protein>
<gene>
    <name evidence="2" type="ORF">ACFFJ8_07915</name>
</gene>
<accession>A0ABV6J606</accession>
<evidence type="ECO:0000313" key="2">
    <source>
        <dbReference type="EMBL" id="MFC0391302.1"/>
    </source>
</evidence>
<dbReference type="Proteomes" id="UP001589818">
    <property type="component" value="Unassembled WGS sequence"/>
</dbReference>